<feature type="region of interest" description="Disordered" evidence="5">
    <location>
        <begin position="22"/>
        <end position="52"/>
    </location>
</feature>
<keyword evidence="2" id="KW-0812">Transmembrane</keyword>
<sequence length="346" mass="39270">MHILRQLLLGVAAASTVSGAALAPGQQHQQQQLQAQHGQLRTQQDGQHRRPNGTTKYFHEPGGGLELGHYDARFFKGKVPYTEHRAALRHLIRSYLETMHELQVETWLAHGTLLGWWWNGKIMPWDYDLDVQVTSTTLKHLGEHFNRTLHTYTYEEESDDDSAESDDTPSPYSTSPSSSHETTTATTTTGTATTTTAATKTAETEKTKKQLKTKQYLLDINPRHVVASREDGRNVIDARWIDTDNGMFVDITALMEQRFADTMGQAPGIWSCKNYHHYPTTDLWPFRHSEFEGAPVNIPFGFDPILRGEYGAKSMRETVWQGHQWQPALKEWVRIQGDQEGDAVLQ</sequence>
<dbReference type="PANTHER" id="PTHR15407:SF28">
    <property type="entry name" value="RIBITOL-5-PHOSPHATE TRANSFERASE FKTN"/>
    <property type="match status" value="1"/>
</dbReference>
<feature type="chain" id="PRO_5046620466" evidence="6">
    <location>
        <begin position="20"/>
        <end position="346"/>
    </location>
</feature>
<keyword evidence="6" id="KW-0732">Signal</keyword>
<dbReference type="Proteomes" id="UP001390339">
    <property type="component" value="Unassembled WGS sequence"/>
</dbReference>
<feature type="domain" description="LicD/FKTN/FKRP nucleotidyltransferase" evidence="7">
    <location>
        <begin position="103"/>
        <end position="161"/>
    </location>
</feature>
<evidence type="ECO:0000256" key="4">
    <source>
        <dbReference type="ARBA" id="ARBA00023136"/>
    </source>
</evidence>
<feature type="region of interest" description="Disordered" evidence="5">
    <location>
        <begin position="155"/>
        <end position="208"/>
    </location>
</feature>
<name>A0ABR2IGP2_9PEZI</name>
<dbReference type="InterPro" id="IPR007074">
    <property type="entry name" value="LicD/FKTN/FKRP_NTP_transf"/>
</dbReference>
<organism evidence="8 9">
    <name type="scientific">Apiospora arundinis</name>
    <dbReference type="NCBI Taxonomy" id="335852"/>
    <lineage>
        <taxon>Eukaryota</taxon>
        <taxon>Fungi</taxon>
        <taxon>Dikarya</taxon>
        <taxon>Ascomycota</taxon>
        <taxon>Pezizomycotina</taxon>
        <taxon>Sordariomycetes</taxon>
        <taxon>Xylariomycetidae</taxon>
        <taxon>Amphisphaeriales</taxon>
        <taxon>Apiosporaceae</taxon>
        <taxon>Apiospora</taxon>
    </lineage>
</organism>
<accession>A0ABR2IGP2</accession>
<evidence type="ECO:0000259" key="7">
    <source>
        <dbReference type="Pfam" id="PF04991"/>
    </source>
</evidence>
<feature type="compositionally biased region" description="Low complexity" evidence="5">
    <location>
        <begin position="168"/>
        <end position="201"/>
    </location>
</feature>
<evidence type="ECO:0000256" key="5">
    <source>
        <dbReference type="SAM" id="MobiDB-lite"/>
    </source>
</evidence>
<gene>
    <name evidence="8" type="ORF">PGQ11_008986</name>
</gene>
<comment type="caution">
    <text evidence="8">The sequence shown here is derived from an EMBL/GenBank/DDBJ whole genome shotgun (WGS) entry which is preliminary data.</text>
</comment>
<feature type="signal peptide" evidence="6">
    <location>
        <begin position="1"/>
        <end position="19"/>
    </location>
</feature>
<keyword evidence="4" id="KW-0472">Membrane</keyword>
<dbReference type="Pfam" id="PF04991">
    <property type="entry name" value="LicD"/>
    <property type="match status" value="1"/>
</dbReference>
<dbReference type="InterPro" id="IPR009644">
    <property type="entry name" value="FKTN/MNN4/W02B3.4-1"/>
</dbReference>
<keyword evidence="9" id="KW-1185">Reference proteome</keyword>
<keyword evidence="3" id="KW-1133">Transmembrane helix</keyword>
<feature type="compositionally biased region" description="Low complexity" evidence="5">
    <location>
        <begin position="22"/>
        <end position="44"/>
    </location>
</feature>
<proteinExistence type="predicted"/>
<evidence type="ECO:0000313" key="9">
    <source>
        <dbReference type="Proteomes" id="UP001390339"/>
    </source>
</evidence>
<evidence type="ECO:0000256" key="2">
    <source>
        <dbReference type="ARBA" id="ARBA00022692"/>
    </source>
</evidence>
<protein>
    <submittedName>
        <fullName evidence="8">Protein MNN4</fullName>
    </submittedName>
</protein>
<evidence type="ECO:0000313" key="8">
    <source>
        <dbReference type="EMBL" id="KAK8862751.1"/>
    </source>
</evidence>
<evidence type="ECO:0000256" key="6">
    <source>
        <dbReference type="SAM" id="SignalP"/>
    </source>
</evidence>
<reference evidence="8 9" key="1">
    <citation type="journal article" date="2024" name="IMA Fungus">
        <title>Apiospora arundinis, a panoply of carbohydrate-active enzymes and secondary metabolites.</title>
        <authorList>
            <person name="Sorensen T."/>
            <person name="Petersen C."/>
            <person name="Muurmann A.T."/>
            <person name="Christiansen J.V."/>
            <person name="Brundto M.L."/>
            <person name="Overgaard C.K."/>
            <person name="Boysen A.T."/>
            <person name="Wollenberg R.D."/>
            <person name="Larsen T.O."/>
            <person name="Sorensen J.L."/>
            <person name="Nielsen K.L."/>
            <person name="Sondergaard T.E."/>
        </authorList>
    </citation>
    <scope>NUCLEOTIDE SEQUENCE [LARGE SCALE GENOMIC DNA]</scope>
    <source>
        <strain evidence="8 9">AAU 773</strain>
    </source>
</reference>
<comment type="subcellular location">
    <subcellularLocation>
        <location evidence="1">Membrane</location>
        <topology evidence="1">Single-pass membrane protein</topology>
    </subcellularLocation>
</comment>
<dbReference type="PANTHER" id="PTHR15407">
    <property type="entry name" value="FUKUTIN-RELATED"/>
    <property type="match status" value="1"/>
</dbReference>
<dbReference type="EMBL" id="JAPCWZ010000005">
    <property type="protein sequence ID" value="KAK8862751.1"/>
    <property type="molecule type" value="Genomic_DNA"/>
</dbReference>
<feature type="compositionally biased region" description="Acidic residues" evidence="5">
    <location>
        <begin position="155"/>
        <end position="167"/>
    </location>
</feature>
<evidence type="ECO:0000256" key="1">
    <source>
        <dbReference type="ARBA" id="ARBA00004167"/>
    </source>
</evidence>
<evidence type="ECO:0000256" key="3">
    <source>
        <dbReference type="ARBA" id="ARBA00022989"/>
    </source>
</evidence>